<dbReference type="UniPathway" id="UPA00031">
    <property type="reaction ID" value="UER00010"/>
</dbReference>
<dbReference type="InterPro" id="IPR017926">
    <property type="entry name" value="GATASE"/>
</dbReference>
<keyword evidence="5 10" id="KW-0315">Glutamine amidotransferase</keyword>
<dbReference type="GO" id="GO:0005737">
    <property type="term" value="C:cytoplasm"/>
    <property type="evidence" value="ECO:0007669"/>
    <property type="project" value="UniProtKB-SubCell"/>
</dbReference>
<dbReference type="EC" id="3.5.1.2" evidence="10"/>
<dbReference type="GO" id="GO:0016829">
    <property type="term" value="F:lyase activity"/>
    <property type="evidence" value="ECO:0007669"/>
    <property type="project" value="UniProtKB-KW"/>
</dbReference>
<dbReference type="EMBL" id="QOQD01000012">
    <property type="protein sequence ID" value="RCL72577.1"/>
    <property type="molecule type" value="Genomic_DNA"/>
</dbReference>
<evidence type="ECO:0000256" key="6">
    <source>
        <dbReference type="ARBA" id="ARBA00023102"/>
    </source>
</evidence>
<reference evidence="13 14" key="1">
    <citation type="journal article" date="2018" name="Microbiome">
        <title>Fine metagenomic profile of the Mediterranean stratified and mixed water columns revealed by assembly and recruitment.</title>
        <authorList>
            <person name="Haro-Moreno J.M."/>
            <person name="Lopez-Perez M."/>
            <person name="De La Torre J.R."/>
            <person name="Picazo A."/>
            <person name="Camacho A."/>
            <person name="Rodriguez-Valera F."/>
        </authorList>
    </citation>
    <scope>NUCLEOTIDE SEQUENCE [LARGE SCALE GENOMIC DNA]</scope>
    <source>
        <strain evidence="13">MED-G57</strain>
    </source>
</reference>
<dbReference type="HAMAP" id="MF_00278">
    <property type="entry name" value="HisH"/>
    <property type="match status" value="1"/>
</dbReference>
<dbReference type="GO" id="GO:0000105">
    <property type="term" value="P:L-histidine biosynthetic process"/>
    <property type="evidence" value="ECO:0007669"/>
    <property type="project" value="UniProtKB-UniRule"/>
</dbReference>
<dbReference type="Pfam" id="PF00117">
    <property type="entry name" value="GATase"/>
    <property type="match status" value="1"/>
</dbReference>
<comment type="pathway">
    <text evidence="1 10">Amino-acid biosynthesis; L-histidine biosynthesis; L-histidine from 5-phospho-alpha-D-ribose 1-diphosphate: step 5/9.</text>
</comment>
<evidence type="ECO:0000256" key="8">
    <source>
        <dbReference type="ARBA" id="ARBA00047838"/>
    </source>
</evidence>
<keyword evidence="3 10" id="KW-0028">Amino-acid biosynthesis</keyword>
<comment type="subunit">
    <text evidence="2 10">Heterodimer of HisH and HisF.</text>
</comment>
<evidence type="ECO:0000256" key="4">
    <source>
        <dbReference type="ARBA" id="ARBA00022801"/>
    </source>
</evidence>
<evidence type="ECO:0000256" key="3">
    <source>
        <dbReference type="ARBA" id="ARBA00022605"/>
    </source>
</evidence>
<protein>
    <recommendedName>
        <fullName evidence="10">Imidazole glycerol phosphate synthase subunit HisH</fullName>
        <ecNumber evidence="10">4.3.2.10</ecNumber>
    </recommendedName>
    <alternativeName>
        <fullName evidence="10">IGP synthase glutaminase subunit</fullName>
        <ecNumber evidence="10">3.5.1.2</ecNumber>
    </alternativeName>
    <alternativeName>
        <fullName evidence="10">IGP synthase subunit HisH</fullName>
    </alternativeName>
    <alternativeName>
        <fullName evidence="10">ImGP synthase subunit HisH</fullName>
        <shortName evidence="10">IGPS subunit HisH</shortName>
    </alternativeName>
</protein>
<dbReference type="InterPro" id="IPR029062">
    <property type="entry name" value="Class_I_gatase-like"/>
</dbReference>
<comment type="catalytic activity">
    <reaction evidence="9 10">
        <text>L-glutamine + H2O = L-glutamate + NH4(+)</text>
        <dbReference type="Rhea" id="RHEA:15889"/>
        <dbReference type="ChEBI" id="CHEBI:15377"/>
        <dbReference type="ChEBI" id="CHEBI:28938"/>
        <dbReference type="ChEBI" id="CHEBI:29985"/>
        <dbReference type="ChEBI" id="CHEBI:58359"/>
        <dbReference type="EC" id="3.5.1.2"/>
    </reaction>
</comment>
<keyword evidence="7 10" id="KW-0456">Lyase</keyword>
<organism evidence="13 14">
    <name type="scientific">PS1 clade bacterium</name>
    <dbReference type="NCBI Taxonomy" id="2175152"/>
    <lineage>
        <taxon>Bacteria</taxon>
        <taxon>Pseudomonadati</taxon>
        <taxon>Pseudomonadota</taxon>
        <taxon>Alphaproteobacteria</taxon>
        <taxon>PS1 clade</taxon>
    </lineage>
</organism>
<feature type="active site" description="Nucleophile" evidence="10 11">
    <location>
        <position position="89"/>
    </location>
</feature>
<dbReference type="Gene3D" id="3.40.50.880">
    <property type="match status" value="1"/>
</dbReference>
<comment type="function">
    <text evidence="10">IGPS catalyzes the conversion of PRFAR and glutamine to IGP, AICAR and glutamate. The HisH subunit catalyzes the hydrolysis of glutamine to glutamate and ammonia as part of the synthesis of IGP and AICAR. The resulting ammonia molecule is channeled to the active site of HisF.</text>
</comment>
<comment type="caution">
    <text evidence="13">The sequence shown here is derived from an EMBL/GenBank/DDBJ whole genome shotgun (WGS) entry which is preliminary data.</text>
</comment>
<evidence type="ECO:0000256" key="9">
    <source>
        <dbReference type="ARBA" id="ARBA00049534"/>
    </source>
</evidence>
<accession>A0A368DL58</accession>
<keyword evidence="6 10" id="KW-0368">Histidine biosynthesis</keyword>
<feature type="domain" description="Glutamine amidotransferase" evidence="12">
    <location>
        <begin position="6"/>
        <end position="211"/>
    </location>
</feature>
<dbReference type="PANTHER" id="PTHR42701:SF1">
    <property type="entry name" value="IMIDAZOLE GLYCEROL PHOSPHATE SYNTHASE SUBUNIT HISH"/>
    <property type="match status" value="1"/>
</dbReference>
<evidence type="ECO:0000256" key="5">
    <source>
        <dbReference type="ARBA" id="ARBA00022962"/>
    </source>
</evidence>
<dbReference type="PIRSF" id="PIRSF000495">
    <property type="entry name" value="Amidotransf_hisH"/>
    <property type="match status" value="1"/>
</dbReference>
<dbReference type="AlphaFoldDB" id="A0A368DL58"/>
<evidence type="ECO:0000259" key="12">
    <source>
        <dbReference type="Pfam" id="PF00117"/>
    </source>
</evidence>
<dbReference type="SUPFAM" id="SSF52317">
    <property type="entry name" value="Class I glutamine amidotransferase-like"/>
    <property type="match status" value="1"/>
</dbReference>
<evidence type="ECO:0000256" key="7">
    <source>
        <dbReference type="ARBA" id="ARBA00023239"/>
    </source>
</evidence>
<gene>
    <name evidence="10" type="primary">hisH</name>
    <name evidence="13" type="ORF">DBW71_05010</name>
</gene>
<evidence type="ECO:0000256" key="11">
    <source>
        <dbReference type="PIRSR" id="PIRSR000495-1"/>
    </source>
</evidence>
<dbReference type="GO" id="GO:0000107">
    <property type="term" value="F:imidazoleglycerol-phosphate synthase activity"/>
    <property type="evidence" value="ECO:0007669"/>
    <property type="project" value="UniProtKB-UniRule"/>
</dbReference>
<dbReference type="NCBIfam" id="TIGR01855">
    <property type="entry name" value="IMP_synth_hisH"/>
    <property type="match status" value="1"/>
</dbReference>
<evidence type="ECO:0000256" key="10">
    <source>
        <dbReference type="HAMAP-Rule" id="MF_00278"/>
    </source>
</evidence>
<feature type="active site" evidence="10 11">
    <location>
        <position position="198"/>
    </location>
</feature>
<evidence type="ECO:0000256" key="2">
    <source>
        <dbReference type="ARBA" id="ARBA00011152"/>
    </source>
</evidence>
<feature type="active site" evidence="10 11">
    <location>
        <position position="196"/>
    </location>
</feature>
<evidence type="ECO:0000313" key="13">
    <source>
        <dbReference type="EMBL" id="RCL72577.1"/>
    </source>
</evidence>
<dbReference type="PROSITE" id="PS51273">
    <property type="entry name" value="GATASE_TYPE_1"/>
    <property type="match status" value="1"/>
</dbReference>
<evidence type="ECO:0000313" key="14">
    <source>
        <dbReference type="Proteomes" id="UP000253570"/>
    </source>
</evidence>
<dbReference type="GO" id="GO:0004359">
    <property type="term" value="F:glutaminase activity"/>
    <property type="evidence" value="ECO:0007669"/>
    <property type="project" value="UniProtKB-EC"/>
</dbReference>
<dbReference type="CDD" id="cd01748">
    <property type="entry name" value="GATase1_IGP_Synthase"/>
    <property type="match status" value="1"/>
</dbReference>
<comment type="catalytic activity">
    <reaction evidence="8 10">
        <text>5-[(5-phospho-1-deoxy-D-ribulos-1-ylimino)methylamino]-1-(5-phospho-beta-D-ribosyl)imidazole-4-carboxamide + L-glutamine = D-erythro-1-(imidazol-4-yl)glycerol 3-phosphate + 5-amino-1-(5-phospho-beta-D-ribosyl)imidazole-4-carboxamide + L-glutamate + H(+)</text>
        <dbReference type="Rhea" id="RHEA:24793"/>
        <dbReference type="ChEBI" id="CHEBI:15378"/>
        <dbReference type="ChEBI" id="CHEBI:29985"/>
        <dbReference type="ChEBI" id="CHEBI:58278"/>
        <dbReference type="ChEBI" id="CHEBI:58359"/>
        <dbReference type="ChEBI" id="CHEBI:58475"/>
        <dbReference type="ChEBI" id="CHEBI:58525"/>
        <dbReference type="EC" id="4.3.2.10"/>
    </reaction>
</comment>
<dbReference type="EC" id="4.3.2.10" evidence="10"/>
<proteinExistence type="inferred from homology"/>
<sequence length="216" mass="24607">MEIIGIIDYGSGNLHSVTKAFETVANQIKKEIKVMRISDSKHVSKCDRVILPGVGTFNDCKIGIEEVDNLTFELEKKIIKEANPYLGICVGMQLLADKGFEGRETTGFGWISGHVEKIPIKKNIKIPHMGWNTVDFHKEHEILKNIQKDKREMIVYFVHSYQFELTSDTNLLGSCDYGSRITALIEKDNIIGCQFHPEKSQKAGLEFINNFINWYP</sequence>
<keyword evidence="4 10" id="KW-0378">Hydrolase</keyword>
<comment type="subcellular location">
    <subcellularLocation>
        <location evidence="10">Cytoplasm</location>
    </subcellularLocation>
</comment>
<dbReference type="PANTHER" id="PTHR42701">
    <property type="entry name" value="IMIDAZOLE GLYCEROL PHOSPHATE SYNTHASE SUBUNIT HISH"/>
    <property type="match status" value="1"/>
</dbReference>
<name>A0A368DL58_9PROT</name>
<dbReference type="Proteomes" id="UP000253570">
    <property type="component" value="Unassembled WGS sequence"/>
</dbReference>
<evidence type="ECO:0000256" key="1">
    <source>
        <dbReference type="ARBA" id="ARBA00005091"/>
    </source>
</evidence>
<keyword evidence="10" id="KW-0963">Cytoplasm</keyword>
<dbReference type="InterPro" id="IPR010139">
    <property type="entry name" value="Imidazole-glycPsynth_HisH"/>
</dbReference>